<protein>
    <submittedName>
        <fullName evidence="2">Uncharacterized protein</fullName>
    </submittedName>
</protein>
<organism evidence="2">
    <name type="scientific">bioreactor metagenome</name>
    <dbReference type="NCBI Taxonomy" id="1076179"/>
    <lineage>
        <taxon>unclassified sequences</taxon>
        <taxon>metagenomes</taxon>
        <taxon>ecological metagenomes</taxon>
    </lineage>
</organism>
<proteinExistence type="predicted"/>
<dbReference type="AlphaFoldDB" id="A0A645GFW9"/>
<comment type="caution">
    <text evidence="2">The sequence shown here is derived from an EMBL/GenBank/DDBJ whole genome shotgun (WGS) entry which is preliminary data.</text>
</comment>
<gene>
    <name evidence="2" type="ORF">SDC9_173203</name>
</gene>
<evidence type="ECO:0000313" key="2">
    <source>
        <dbReference type="EMBL" id="MPN25788.1"/>
    </source>
</evidence>
<reference evidence="2" key="1">
    <citation type="submission" date="2019-08" db="EMBL/GenBank/DDBJ databases">
        <authorList>
            <person name="Kucharzyk K."/>
            <person name="Murdoch R.W."/>
            <person name="Higgins S."/>
            <person name="Loffler F."/>
        </authorList>
    </citation>
    <scope>NUCLEOTIDE SEQUENCE</scope>
</reference>
<evidence type="ECO:0000256" key="1">
    <source>
        <dbReference type="SAM" id="MobiDB-lite"/>
    </source>
</evidence>
<dbReference type="EMBL" id="VSSQ01075085">
    <property type="protein sequence ID" value="MPN25788.1"/>
    <property type="molecule type" value="Genomic_DNA"/>
</dbReference>
<accession>A0A645GFW9</accession>
<name>A0A645GFW9_9ZZZZ</name>
<feature type="region of interest" description="Disordered" evidence="1">
    <location>
        <begin position="14"/>
        <end position="39"/>
    </location>
</feature>
<sequence>MTYGNIAAKTFASTARIETAPPTKAQPSLPREFASHSTATPSTAMIAAGHNDSAGDAPAAPRARPEYDRFIHTTKAAIATSATRPVRDAYVRARSRSTPSVLRAMNAAPWLRNSATKVTPPSSANGVNRPKKLPAVWCTVWVASIGRPRTKLANATPKTSAATYEAPMRQRSQPRFHAASLRWWRYSKETPRRISASRMRNSGR</sequence>